<dbReference type="PANTHER" id="PTHR39337:SF1">
    <property type="entry name" value="BLR5642 PROTEIN"/>
    <property type="match status" value="1"/>
</dbReference>
<dbReference type="InterPro" id="IPR014519">
    <property type="entry name" value="UCP024492"/>
</dbReference>
<dbReference type="Pfam" id="PF04343">
    <property type="entry name" value="DUF488"/>
    <property type="match status" value="1"/>
</dbReference>
<dbReference type="AlphaFoldDB" id="A0A4P7XG59"/>
<dbReference type="PANTHER" id="PTHR39337">
    <property type="entry name" value="BLR5642 PROTEIN"/>
    <property type="match status" value="1"/>
</dbReference>
<dbReference type="PIRSF" id="PIRSF024492">
    <property type="entry name" value="UCP024492"/>
    <property type="match status" value="1"/>
</dbReference>
<dbReference type="InterPro" id="IPR007438">
    <property type="entry name" value="DUF488"/>
</dbReference>
<evidence type="ECO:0000313" key="2">
    <source>
        <dbReference type="EMBL" id="QCF25968.1"/>
    </source>
</evidence>
<evidence type="ECO:0000256" key="1">
    <source>
        <dbReference type="SAM" id="MobiDB-lite"/>
    </source>
</evidence>
<dbReference type="Proteomes" id="UP000298049">
    <property type="component" value="Chromosome"/>
</dbReference>
<dbReference type="OrthoDB" id="9789109at2"/>
<dbReference type="EMBL" id="CP031093">
    <property type="protein sequence ID" value="QCF25968.1"/>
    <property type="molecule type" value="Genomic_DNA"/>
</dbReference>
<accession>A0A4P7XG59</accession>
<keyword evidence="3" id="KW-1185">Reference proteome</keyword>
<protein>
    <submittedName>
        <fullName evidence="2">DUF488 domain-containing protein</fullName>
    </submittedName>
</protein>
<organism evidence="2 3">
    <name type="scientific">Hydrocarboniclastica marina</name>
    <dbReference type="NCBI Taxonomy" id="2259620"/>
    <lineage>
        <taxon>Bacteria</taxon>
        <taxon>Pseudomonadati</taxon>
        <taxon>Pseudomonadota</taxon>
        <taxon>Gammaproteobacteria</taxon>
        <taxon>Alteromonadales</taxon>
        <taxon>Alteromonadaceae</taxon>
        <taxon>Hydrocarboniclastica</taxon>
    </lineage>
</organism>
<evidence type="ECO:0000313" key="3">
    <source>
        <dbReference type="Proteomes" id="UP000298049"/>
    </source>
</evidence>
<proteinExistence type="predicted"/>
<reference evidence="2 3" key="1">
    <citation type="submission" date="2018-07" db="EMBL/GenBank/DDBJ databases">
        <title>Marsedoiliclastica nanhaica gen. nov. sp. nov., a novel marine hydrocarbonoclastic bacterium isolated from an in-situ enriched hydrocarbon-degrading consortium in deep-sea sediment.</title>
        <authorList>
            <person name="Dong C."/>
            <person name="Ma T."/>
            <person name="Liu R."/>
            <person name="Shao Z."/>
        </authorList>
    </citation>
    <scope>NUCLEOTIDE SEQUENCE [LARGE SCALE GENOMIC DNA]</scope>
    <source>
        <strain evidence="3">soil36-7</strain>
    </source>
</reference>
<gene>
    <name evidence="2" type="ORF">soil367_08555</name>
</gene>
<name>A0A4P7XG59_9ALTE</name>
<feature type="region of interest" description="Disordered" evidence="1">
    <location>
        <begin position="159"/>
        <end position="184"/>
    </location>
</feature>
<dbReference type="KEGG" id="hmi:soil367_08555"/>
<sequence>MPEMPSTLWTLGHSSRSWEEFLQLLKSQTIEFVVDVRRFAGSRKHPQFGQDELADRLAEAGVGYLMVEELGGRRKPDPDSANTIWRHPSFRAYADHMETAEYQAGRERLLEKARKHRTAVMCSEAVWWRCHRSMIADDLKIAGVQVLHIMSPTKTVEHPFTAPASEQHGDLVYGPATKSEKPSD</sequence>